<dbReference type="PROSITE" id="PS00886">
    <property type="entry name" value="ILVD_EDD_1"/>
    <property type="match status" value="1"/>
</dbReference>
<keyword evidence="8 15" id="KW-0411">Iron-sulfur</keyword>
<dbReference type="SUPFAM" id="SSF143975">
    <property type="entry name" value="IlvD/EDD N-terminal domain-like"/>
    <property type="match status" value="1"/>
</dbReference>
<feature type="binding site" description="via carbamate group" evidence="15">
    <location>
        <position position="144"/>
    </location>
    <ligand>
        <name>Mg(2+)</name>
        <dbReference type="ChEBI" id="CHEBI:18420"/>
    </ligand>
</feature>
<dbReference type="EC" id="4.2.1.9" evidence="14 15"/>
<feature type="active site" description="Proton acceptor" evidence="15">
    <location>
        <position position="491"/>
    </location>
</feature>
<feature type="binding site" evidence="15">
    <location>
        <position position="101"/>
    </location>
    <ligand>
        <name>Mg(2+)</name>
        <dbReference type="ChEBI" id="CHEBI:18420"/>
    </ligand>
</feature>
<dbReference type="Pfam" id="PF24877">
    <property type="entry name" value="ILV_EDD_C"/>
    <property type="match status" value="1"/>
</dbReference>
<dbReference type="InterPro" id="IPR042096">
    <property type="entry name" value="Dihydro-acid_dehy_C"/>
</dbReference>
<comment type="pathway">
    <text evidence="13 15">Amino-acid biosynthesis; L-isoleucine biosynthesis; L-isoleucine from 2-oxobutanoate: step 3/4.</text>
</comment>
<proteinExistence type="inferred from homology"/>
<evidence type="ECO:0000259" key="17">
    <source>
        <dbReference type="Pfam" id="PF24877"/>
    </source>
</evidence>
<comment type="function">
    <text evidence="15">Functions in the biosynthesis of branched-chain amino acids. Catalyzes the dehydration of (2R,3R)-2,3-dihydroxy-3-methylpentanoate (2,3-dihydroxy-3-methylvalerate) into 2-oxo-3-methylpentanoate (2-oxo-3-methylvalerate) and of (2R)-2,3-dihydroxy-3-methylbutanoate (2,3-dihydroxyisovalerate) into 2-oxo-3-methylbutanoate (2-oxoisovalerate), the penultimate precursor to L-isoleucine and L-valine, respectively.</text>
</comment>
<evidence type="ECO:0000256" key="4">
    <source>
        <dbReference type="ARBA" id="ARBA00022714"/>
    </source>
</evidence>
<dbReference type="UniPathway" id="UPA00047">
    <property type="reaction ID" value="UER00057"/>
</dbReference>
<evidence type="ECO:0000256" key="2">
    <source>
        <dbReference type="ARBA" id="ARBA00006486"/>
    </source>
</evidence>
<keyword evidence="9 15" id="KW-0456">Lyase</keyword>
<evidence type="ECO:0000256" key="6">
    <source>
        <dbReference type="ARBA" id="ARBA00022842"/>
    </source>
</evidence>
<keyword evidence="7 15" id="KW-0408">Iron</keyword>
<dbReference type="PANTHER" id="PTHR43661:SF3">
    <property type="entry name" value="D-XYLONATE DEHYDRATASE YAGF-RELATED"/>
    <property type="match status" value="1"/>
</dbReference>
<feature type="modified residue" description="N6-carboxylysine" evidence="15">
    <location>
        <position position="144"/>
    </location>
</feature>
<dbReference type="KEGG" id="tae:TepiRe1_2101"/>
<dbReference type="eggNOG" id="COG0129">
    <property type="taxonomic scope" value="Bacteria"/>
</dbReference>
<evidence type="ECO:0000256" key="15">
    <source>
        <dbReference type="HAMAP-Rule" id="MF_00012"/>
    </source>
</evidence>
<evidence type="ECO:0000256" key="13">
    <source>
        <dbReference type="ARBA" id="ARBA00029437"/>
    </source>
</evidence>
<dbReference type="GO" id="GO:0009099">
    <property type="term" value="P:L-valine biosynthetic process"/>
    <property type="evidence" value="ECO:0007669"/>
    <property type="project" value="UniProtKB-UniRule"/>
</dbReference>
<evidence type="ECO:0000256" key="5">
    <source>
        <dbReference type="ARBA" id="ARBA00022723"/>
    </source>
</evidence>
<keyword evidence="19" id="KW-1185">Reference proteome</keyword>
<dbReference type="GO" id="GO:0004160">
    <property type="term" value="F:dihydroxy-acid dehydratase activity"/>
    <property type="evidence" value="ECO:0007669"/>
    <property type="project" value="UniProtKB-UniRule"/>
</dbReference>
<dbReference type="InterPro" id="IPR056740">
    <property type="entry name" value="ILV_EDD_C"/>
</dbReference>
<dbReference type="GO" id="GO:0000287">
    <property type="term" value="F:magnesium ion binding"/>
    <property type="evidence" value="ECO:0007669"/>
    <property type="project" value="UniProtKB-UniRule"/>
</dbReference>
<comment type="cofactor">
    <cofactor evidence="1 15">
        <name>Mg(2+)</name>
        <dbReference type="ChEBI" id="CHEBI:18420"/>
    </cofactor>
</comment>
<gene>
    <name evidence="15 18" type="primary">ilvD</name>
    <name evidence="18" type="ordered locus">TEPIRE1_2101</name>
</gene>
<keyword evidence="3 15" id="KW-0028">Amino-acid biosynthesis</keyword>
<dbReference type="NCBIfam" id="NF002068">
    <property type="entry name" value="PRK00911.1"/>
    <property type="match status" value="1"/>
</dbReference>
<dbReference type="PANTHER" id="PTHR43661">
    <property type="entry name" value="D-XYLONATE DEHYDRATASE"/>
    <property type="match status" value="1"/>
</dbReference>
<dbReference type="Gene3D" id="3.50.30.80">
    <property type="entry name" value="IlvD/EDD C-terminal domain-like"/>
    <property type="match status" value="1"/>
</dbReference>
<comment type="subunit">
    <text evidence="15">Homodimer.</text>
</comment>
<organism evidence="18 19">
    <name type="scientific">Tepidanaerobacter acetatoxydans (strain DSM 21804 / JCM 16047 / Re1)</name>
    <dbReference type="NCBI Taxonomy" id="1209989"/>
    <lineage>
        <taxon>Bacteria</taxon>
        <taxon>Bacillati</taxon>
        <taxon>Bacillota</taxon>
        <taxon>Clostridia</taxon>
        <taxon>Thermosediminibacterales</taxon>
        <taxon>Tepidanaerobacteraceae</taxon>
        <taxon>Tepidanaerobacter</taxon>
    </lineage>
</organism>
<keyword evidence="10 15" id="KW-0100">Branched-chain amino acid biosynthesis</keyword>
<evidence type="ECO:0000256" key="3">
    <source>
        <dbReference type="ARBA" id="ARBA00022605"/>
    </source>
</evidence>
<dbReference type="Pfam" id="PF00920">
    <property type="entry name" value="ILVD_EDD_N"/>
    <property type="match status" value="1"/>
</dbReference>
<name>U4QL62_TEPAE</name>
<keyword evidence="5 15" id="KW-0479">Metal-binding</keyword>
<evidence type="ECO:0000313" key="18">
    <source>
        <dbReference type="EMBL" id="CDI40891.1"/>
    </source>
</evidence>
<evidence type="ECO:0000259" key="16">
    <source>
        <dbReference type="Pfam" id="PF00920"/>
    </source>
</evidence>
<dbReference type="Proteomes" id="UP000010802">
    <property type="component" value="Chromosome"/>
</dbReference>
<comment type="catalytic activity">
    <reaction evidence="11">
        <text>(2R)-2,3-dihydroxy-3-methylbutanoate = 3-methyl-2-oxobutanoate + H2O</text>
        <dbReference type="Rhea" id="RHEA:24809"/>
        <dbReference type="ChEBI" id="CHEBI:11851"/>
        <dbReference type="ChEBI" id="CHEBI:15377"/>
        <dbReference type="ChEBI" id="CHEBI:49072"/>
        <dbReference type="EC" id="4.2.1.9"/>
    </reaction>
    <physiologicalReaction direction="left-to-right" evidence="11">
        <dbReference type="Rhea" id="RHEA:24810"/>
    </physiologicalReaction>
</comment>
<accession>U4QL62</accession>
<evidence type="ECO:0000256" key="14">
    <source>
        <dbReference type="ARBA" id="ARBA00029490"/>
    </source>
</evidence>
<dbReference type="PROSITE" id="PS00887">
    <property type="entry name" value="ILVD_EDD_2"/>
    <property type="match status" value="1"/>
</dbReference>
<dbReference type="InterPro" id="IPR000581">
    <property type="entry name" value="ILV_EDD_N"/>
</dbReference>
<dbReference type="GO" id="GO:0005829">
    <property type="term" value="C:cytosol"/>
    <property type="evidence" value="ECO:0007669"/>
    <property type="project" value="TreeGrafter"/>
</dbReference>
<dbReference type="UniPathway" id="UPA00049">
    <property type="reaction ID" value="UER00061"/>
</dbReference>
<dbReference type="HAMAP" id="MF_00012">
    <property type="entry name" value="IlvD"/>
    <property type="match status" value="1"/>
</dbReference>
<keyword evidence="6 15" id="KW-0460">Magnesium</keyword>
<keyword evidence="4 15" id="KW-0001">2Fe-2S</keyword>
<dbReference type="EMBL" id="HF563609">
    <property type="protein sequence ID" value="CDI40891.1"/>
    <property type="molecule type" value="Genomic_DNA"/>
</dbReference>
<feature type="binding site" evidence="15">
    <location>
        <position position="143"/>
    </location>
    <ligand>
        <name>Mg(2+)</name>
        <dbReference type="ChEBI" id="CHEBI:18420"/>
    </ligand>
</feature>
<comment type="similarity">
    <text evidence="2 15">Belongs to the IlvD/Edd family.</text>
</comment>
<evidence type="ECO:0000256" key="12">
    <source>
        <dbReference type="ARBA" id="ARBA00029436"/>
    </source>
</evidence>
<evidence type="ECO:0000256" key="9">
    <source>
        <dbReference type="ARBA" id="ARBA00023239"/>
    </source>
</evidence>
<evidence type="ECO:0000256" key="10">
    <source>
        <dbReference type="ARBA" id="ARBA00023304"/>
    </source>
</evidence>
<dbReference type="FunFam" id="3.50.30.80:FF:000001">
    <property type="entry name" value="Dihydroxy-acid dehydratase"/>
    <property type="match status" value="1"/>
</dbReference>
<dbReference type="AlphaFoldDB" id="U4QL62"/>
<feature type="domain" description="Dihydroxy-acid/6-phosphogluconate dehydratase N-terminal" evidence="16">
    <location>
        <begin position="54"/>
        <end position="371"/>
    </location>
</feature>
<sequence>MRSGIRISSRLLIACIKAQGGNEMRSNLMKEGVNKVPHRALMKASGLIDEEIYRPIIGVVNSFNEVVPGHIHLRTIAEAVKAGIRMAGGTPMEFPTIAVCDGIAMNHDGMKFSLVSREHIADSVEIMANAHPFDGLVFIPNCDKIVPGMLMGALRVNVPSIFISGGPMMAGRHKGKKMTLTTAFESVGAYTSGKIDDQELLDIENYSCPGCGSCAGMFTANSMNCMTEIIGMALPGNGTIPAVHAERIRLAKKTGIKIMELVERNIRPSNIMTEKAFKNAVTADMALGCSTNTILHLPAIAHEAGLKINLKDINILSASTPHLVKLSPAGDDCLEDLNEAGGLQALLKELSKHGKVELDTLTVTGKTVGENIAQVEVLDYDVIRKYEAPYSESGGLAVLWGNIAPDGCVVKKGAVLPEMMQHKGPAKVFNSEEDCVNALLDGKIIAGDVIVIAYEGPKGGPGMKEMLSPTSVLTGMGLGGSVALVTDGRFSGVTRGACIGHVSPEAAEGGPIALIQDGDQIEIDIPNNKINLLVDEETLNERKSHTKISLKDVKSPYLRRYRSLVTSASTGAILRDC</sequence>
<evidence type="ECO:0000256" key="1">
    <source>
        <dbReference type="ARBA" id="ARBA00001946"/>
    </source>
</evidence>
<dbReference type="GO" id="GO:0051537">
    <property type="term" value="F:2 iron, 2 sulfur cluster binding"/>
    <property type="evidence" value="ECO:0007669"/>
    <property type="project" value="UniProtKB-UniRule"/>
</dbReference>
<comment type="cofactor">
    <cofactor evidence="15">
        <name>[2Fe-2S] cluster</name>
        <dbReference type="ChEBI" id="CHEBI:190135"/>
    </cofactor>
    <text evidence="15">Binds 1 [2Fe-2S] cluster per subunit. This cluster acts as a Lewis acid cofactor.</text>
</comment>
<dbReference type="InterPro" id="IPR037237">
    <property type="entry name" value="IlvD/EDD_N"/>
</dbReference>
<dbReference type="GO" id="GO:0009097">
    <property type="term" value="P:isoleucine biosynthetic process"/>
    <property type="evidence" value="ECO:0007669"/>
    <property type="project" value="UniProtKB-UniRule"/>
</dbReference>
<evidence type="ECO:0000256" key="8">
    <source>
        <dbReference type="ARBA" id="ARBA00023014"/>
    </source>
</evidence>
<feature type="domain" description="Dihydroxy-acid/6-phosphogluconate dehydratase C-terminal" evidence="17">
    <location>
        <begin position="381"/>
        <end position="572"/>
    </location>
</feature>
<dbReference type="InterPro" id="IPR004404">
    <property type="entry name" value="DihydroxyA_deHydtase"/>
</dbReference>
<dbReference type="SUPFAM" id="SSF52016">
    <property type="entry name" value="LeuD/IlvD-like"/>
    <property type="match status" value="1"/>
</dbReference>
<dbReference type="HOGENOM" id="CLU_014271_4_2_9"/>
<reference evidence="19" key="1">
    <citation type="journal article" date="2013" name="Genome Announc.">
        <title>First genome sequence of a syntrophic acetate-oxidizing bacterium, Tepidanaerobacter acetatoxydans strain Re1.</title>
        <authorList>
            <person name="Manzoor S."/>
            <person name="Bongcam-Rudloff E."/>
            <person name="Schnurer A."/>
            <person name="Muller B."/>
        </authorList>
    </citation>
    <scope>NUCLEOTIDE SEQUENCE [LARGE SCALE GENOMIC DNA]</scope>
    <source>
        <strain evidence="19">Re1</strain>
    </source>
</reference>
<evidence type="ECO:0000256" key="7">
    <source>
        <dbReference type="ARBA" id="ARBA00023004"/>
    </source>
</evidence>
<comment type="caution">
    <text evidence="15">Lacks conserved residue(s) required for the propagation of feature annotation.</text>
</comment>
<evidence type="ECO:0000256" key="11">
    <source>
        <dbReference type="ARBA" id="ARBA00029304"/>
    </source>
</evidence>
<comment type="catalytic activity">
    <reaction evidence="15">
        <text>(2R,3R)-2,3-dihydroxy-3-methylpentanoate = (S)-3-methyl-2-oxopentanoate + H2O</text>
        <dbReference type="Rhea" id="RHEA:27694"/>
        <dbReference type="ChEBI" id="CHEBI:15377"/>
        <dbReference type="ChEBI" id="CHEBI:35146"/>
        <dbReference type="ChEBI" id="CHEBI:49258"/>
        <dbReference type="EC" id="4.2.1.9"/>
    </reaction>
</comment>
<protein>
    <recommendedName>
        <fullName evidence="14 15">Dihydroxy-acid dehydratase</fullName>
        <shortName evidence="15">DAD</shortName>
        <ecNumber evidence="14 15">4.2.1.9</ecNumber>
    </recommendedName>
</protein>
<dbReference type="InterPro" id="IPR020558">
    <property type="entry name" value="DiOHA_6PGluconate_deHydtase_CS"/>
</dbReference>
<evidence type="ECO:0000313" key="19">
    <source>
        <dbReference type="Proteomes" id="UP000010802"/>
    </source>
</evidence>
<feature type="binding site" evidence="15">
    <location>
        <position position="465"/>
    </location>
    <ligand>
        <name>Mg(2+)</name>
        <dbReference type="ChEBI" id="CHEBI:18420"/>
    </ligand>
</feature>
<comment type="pathway">
    <text evidence="12 15">Amino-acid biosynthesis; L-valine biosynthesis; L-valine from pyruvate: step 3/4.</text>
</comment>
<dbReference type="STRING" id="1209989.TepRe1_1951"/>
<dbReference type="NCBIfam" id="TIGR00110">
    <property type="entry name" value="ilvD"/>
    <property type="match status" value="1"/>
</dbReference>